<evidence type="ECO:0000259" key="2">
    <source>
        <dbReference type="Pfam" id="PF02541"/>
    </source>
</evidence>
<dbReference type="HOGENOM" id="CLU_025908_4_2_7"/>
<dbReference type="InterPro" id="IPR043129">
    <property type="entry name" value="ATPase_NBD"/>
</dbReference>
<dbReference type="eggNOG" id="COG0248">
    <property type="taxonomic scope" value="Bacteria"/>
</dbReference>
<dbReference type="PATRIC" id="fig|1357400.3.peg.2160"/>
<evidence type="ECO:0000313" key="5">
    <source>
        <dbReference type="Proteomes" id="UP000018731"/>
    </source>
</evidence>
<dbReference type="GO" id="GO:0016462">
    <property type="term" value="F:pyrophosphatase activity"/>
    <property type="evidence" value="ECO:0007669"/>
    <property type="project" value="TreeGrafter"/>
</dbReference>
<evidence type="ECO:0000256" key="1">
    <source>
        <dbReference type="ARBA" id="ARBA00022801"/>
    </source>
</evidence>
<dbReference type="Gene3D" id="1.10.3210.10">
    <property type="entry name" value="Hypothetical protein af1432"/>
    <property type="match status" value="1"/>
</dbReference>
<sequence>MLPIFLANQAKGQQMAKVTAVIDIGSNSARMAIYEKTSRYGFRLIYECKSRVRISQGCYENNGALQEIPMQRAISALKEFRAIAKQYKANKLFCVATSAIRDAPNRAEFLLRARKQSGIDIKVIDGEKEAWYGGLACANLSHNKTGITIDIGGGSTECAIIENGTLKDLISLKLGTIRLKELFFDHHKNIDSAKEFILEELAKLPPHFVCENVFGIGGTIRAIAKMISRQAKYPIKTIHGYEVEVSKMRPLIHSIYKAKEEDLEGLGVPLDRKDNIRSGALIFSMLLAHFGAKNITASGVGVREGVFLSDMLRTQKHRFPNGILPSLIALKDRFGINQKVAKNHTKQALAIFDTLAPLHKLGDEYKAYLNVASQLCDIGSFLNFYGKSELGAYILLNGLDYGFSHTQRAVICLLVQHLGKQIPKDSAIAHISEIMPPLESLQWLSFVLSLAHTLCATGEEKLAYTYARESLQIHCKSALYLAREDISRLIPPAKLSVEFITN</sequence>
<dbReference type="STRING" id="1357400.HMPREF2086_01609"/>
<dbReference type="InterPro" id="IPR003695">
    <property type="entry name" value="Ppx_GppA_N"/>
</dbReference>
<dbReference type="Gene3D" id="3.30.420.40">
    <property type="match status" value="1"/>
</dbReference>
<dbReference type="PANTHER" id="PTHR30005:SF0">
    <property type="entry name" value="RETROGRADE REGULATION PROTEIN 2"/>
    <property type="match status" value="1"/>
</dbReference>
<dbReference type="Pfam" id="PF21447">
    <property type="entry name" value="Ppx-GppA_III"/>
    <property type="match status" value="1"/>
</dbReference>
<dbReference type="InterPro" id="IPR050273">
    <property type="entry name" value="GppA/Ppx_hydrolase"/>
</dbReference>
<evidence type="ECO:0000259" key="3">
    <source>
        <dbReference type="Pfam" id="PF21447"/>
    </source>
</evidence>
<organism evidence="4 5">
    <name type="scientific">Helicobacter macacae MIT 99-5501</name>
    <dbReference type="NCBI Taxonomy" id="1357400"/>
    <lineage>
        <taxon>Bacteria</taxon>
        <taxon>Pseudomonadati</taxon>
        <taxon>Campylobacterota</taxon>
        <taxon>Epsilonproteobacteria</taxon>
        <taxon>Campylobacterales</taxon>
        <taxon>Helicobacteraceae</taxon>
        <taxon>Helicobacter</taxon>
    </lineage>
</organism>
<evidence type="ECO:0000313" key="4">
    <source>
        <dbReference type="EMBL" id="ETD22810.1"/>
    </source>
</evidence>
<dbReference type="CDD" id="cd24052">
    <property type="entry name" value="ASKHA_NBD_HpPPX-GppA-like"/>
    <property type="match status" value="1"/>
</dbReference>
<dbReference type="PANTHER" id="PTHR30005">
    <property type="entry name" value="EXOPOLYPHOSPHATASE"/>
    <property type="match status" value="1"/>
</dbReference>
<keyword evidence="1" id="KW-0378">Hydrolase</keyword>
<dbReference type="EMBL" id="AZJI01000007">
    <property type="protein sequence ID" value="ETD22810.1"/>
    <property type="molecule type" value="Genomic_DNA"/>
</dbReference>
<protein>
    <submittedName>
        <fullName evidence="4">Uncharacterized protein</fullName>
    </submittedName>
</protein>
<dbReference type="Pfam" id="PF02541">
    <property type="entry name" value="Ppx-GppA"/>
    <property type="match status" value="1"/>
</dbReference>
<dbReference type="Gene3D" id="3.30.420.150">
    <property type="entry name" value="Exopolyphosphatase. Domain 2"/>
    <property type="match status" value="1"/>
</dbReference>
<dbReference type="PIRSF" id="PIRSF001267">
    <property type="entry name" value="Pyrophosphatase_GppA_Ppx"/>
    <property type="match status" value="1"/>
</dbReference>
<gene>
    <name evidence="4" type="ORF">HMPREF2086_01609</name>
</gene>
<accession>V8C6Z7</accession>
<keyword evidence="5" id="KW-1185">Reference proteome</keyword>
<dbReference type="InterPro" id="IPR030673">
    <property type="entry name" value="PyroPPase_GppA_Ppx"/>
</dbReference>
<proteinExistence type="predicted"/>
<dbReference type="InterPro" id="IPR048950">
    <property type="entry name" value="Ppx_GppA_C"/>
</dbReference>
<feature type="domain" description="Ppx/GppA phosphatase C-terminal" evidence="3">
    <location>
        <begin position="328"/>
        <end position="455"/>
    </location>
</feature>
<feature type="domain" description="Ppx/GppA phosphatase N-terminal" evidence="2">
    <location>
        <begin position="33"/>
        <end position="313"/>
    </location>
</feature>
<dbReference type="AlphaFoldDB" id="V8C6Z7"/>
<dbReference type="SUPFAM" id="SSF109604">
    <property type="entry name" value="HD-domain/PDEase-like"/>
    <property type="match status" value="1"/>
</dbReference>
<dbReference type="Proteomes" id="UP000018731">
    <property type="component" value="Unassembled WGS sequence"/>
</dbReference>
<reference evidence="4 5" key="1">
    <citation type="journal article" date="2014" name="Genome Announc.">
        <title>Draft genome sequences of six enterohepatic helicobacter species isolated from humans and one from rhesus macaques.</title>
        <authorList>
            <person name="Shen Z."/>
            <person name="Sheh A."/>
            <person name="Young S.K."/>
            <person name="Abouelliel A."/>
            <person name="Ward D.V."/>
            <person name="Earl A.M."/>
            <person name="Fox J.G."/>
        </authorList>
    </citation>
    <scope>NUCLEOTIDE SEQUENCE [LARGE SCALE GENOMIC DNA]</scope>
    <source>
        <strain evidence="4 5">MIT 99-5501</strain>
    </source>
</reference>
<dbReference type="SUPFAM" id="SSF53067">
    <property type="entry name" value="Actin-like ATPase domain"/>
    <property type="match status" value="2"/>
</dbReference>
<comment type="caution">
    <text evidence="4">The sequence shown here is derived from an EMBL/GenBank/DDBJ whole genome shotgun (WGS) entry which is preliminary data.</text>
</comment>
<name>V8C6Z7_9HELI</name>